<dbReference type="AlphaFoldDB" id="A0A7Z7PMT7"/>
<evidence type="ECO:0000313" key="3">
    <source>
        <dbReference type="Proteomes" id="UP000250796"/>
    </source>
</evidence>
<dbReference type="EMBL" id="LS974202">
    <property type="protein sequence ID" value="SSC12211.1"/>
    <property type="molecule type" value="Genomic_DNA"/>
</dbReference>
<organism evidence="2 3">
    <name type="scientific">Mesotoga infera</name>
    <dbReference type="NCBI Taxonomy" id="1236046"/>
    <lineage>
        <taxon>Bacteria</taxon>
        <taxon>Thermotogati</taxon>
        <taxon>Thermotogota</taxon>
        <taxon>Thermotogae</taxon>
        <taxon>Kosmotogales</taxon>
        <taxon>Kosmotogaceae</taxon>
        <taxon>Mesotoga</taxon>
    </lineage>
</organism>
<sequence length="45" mass="5040">MEGKKSGSGAMRPSSSFLVKEREKRREEERGENGKSGTRGERVEV</sequence>
<feature type="region of interest" description="Disordered" evidence="1">
    <location>
        <begin position="1"/>
        <end position="45"/>
    </location>
</feature>
<evidence type="ECO:0000313" key="2">
    <source>
        <dbReference type="EMBL" id="SSC12211.1"/>
    </source>
</evidence>
<protein>
    <submittedName>
        <fullName evidence="2">Uncharacterized protein</fullName>
    </submittedName>
</protein>
<dbReference type="Proteomes" id="UP000250796">
    <property type="component" value="Chromosome MESINF"/>
</dbReference>
<evidence type="ECO:0000256" key="1">
    <source>
        <dbReference type="SAM" id="MobiDB-lite"/>
    </source>
</evidence>
<gene>
    <name evidence="2" type="ORF">MESINF_0762</name>
</gene>
<feature type="compositionally biased region" description="Basic and acidic residues" evidence="1">
    <location>
        <begin position="19"/>
        <end position="45"/>
    </location>
</feature>
<name>A0A7Z7PMT7_9BACT</name>
<reference evidence="2 3" key="1">
    <citation type="submission" date="2017-01" db="EMBL/GenBank/DDBJ databases">
        <authorList>
            <person name="Erauso G."/>
        </authorList>
    </citation>
    <scope>NUCLEOTIDE SEQUENCE [LARGE SCALE GENOMIC DNA]</scope>
    <source>
        <strain evidence="2">MESINF1</strain>
    </source>
</reference>
<accession>A0A7Z7PMT7</accession>
<proteinExistence type="predicted"/>
<dbReference type="RefSeq" id="WP_169698587.1">
    <property type="nucleotide sequence ID" value="NZ_LS974202.1"/>
</dbReference>
<keyword evidence="3" id="KW-1185">Reference proteome</keyword>
<dbReference type="KEGG" id="minf:MESINF_0762"/>